<sequence>MVVGYGGGKENEVFAYAEQAQGGTRLGLAFGLLMTMSGIGPWCEARLSASASPYDELLGIAALLVGVSMAIYAIHEFRPR</sequence>
<dbReference type="EMBL" id="AKAU01000186">
    <property type="protein sequence ID" value="EIM96654.1"/>
    <property type="molecule type" value="Genomic_DNA"/>
</dbReference>
<organism evidence="2 3">
    <name type="scientific">Paraburkholderia hospita</name>
    <dbReference type="NCBI Taxonomy" id="169430"/>
    <lineage>
        <taxon>Bacteria</taxon>
        <taxon>Pseudomonadati</taxon>
        <taxon>Pseudomonadota</taxon>
        <taxon>Betaproteobacteria</taxon>
        <taxon>Burkholderiales</taxon>
        <taxon>Burkholderiaceae</taxon>
        <taxon>Paraburkholderia</taxon>
    </lineage>
</organism>
<accession>A0ABP2PGL4</accession>
<protein>
    <submittedName>
        <fullName evidence="2">Uncharacterized protein</fullName>
    </submittedName>
</protein>
<keyword evidence="1" id="KW-1133">Transmembrane helix</keyword>
<dbReference type="RefSeq" id="WP_007588745.1">
    <property type="nucleotide sequence ID" value="NZ_AKAU01000186.1"/>
</dbReference>
<evidence type="ECO:0000256" key="1">
    <source>
        <dbReference type="SAM" id="Phobius"/>
    </source>
</evidence>
<dbReference type="Proteomes" id="UP000004980">
    <property type="component" value="Unassembled WGS sequence"/>
</dbReference>
<keyword evidence="1" id="KW-0472">Membrane</keyword>
<keyword evidence="3" id="KW-1185">Reference proteome</keyword>
<evidence type="ECO:0000313" key="3">
    <source>
        <dbReference type="Proteomes" id="UP000004980"/>
    </source>
</evidence>
<name>A0ABP2PGL4_9BURK</name>
<comment type="caution">
    <text evidence="2">The sequence shown here is derived from an EMBL/GenBank/DDBJ whole genome shotgun (WGS) entry which is preliminary data.</text>
</comment>
<gene>
    <name evidence="2" type="ORF">WQE_33036</name>
</gene>
<feature type="transmembrane region" description="Helical" evidence="1">
    <location>
        <begin position="57"/>
        <end position="74"/>
    </location>
</feature>
<proteinExistence type="predicted"/>
<reference evidence="2 3" key="1">
    <citation type="journal article" date="2012" name="J. Bacteriol.">
        <title>Draft Genome Sequence of the Soil Bacterium Burkholderia terrae Strain BS001, Which Interacts with Fungal Surface Structures.</title>
        <authorList>
            <person name="Nazir R."/>
            <person name="Hansen M.A."/>
            <person name="Sorensen S."/>
            <person name="van Elsas J.D."/>
        </authorList>
    </citation>
    <scope>NUCLEOTIDE SEQUENCE [LARGE SCALE GENOMIC DNA]</scope>
    <source>
        <strain evidence="2 3">BS001</strain>
    </source>
</reference>
<evidence type="ECO:0000313" key="2">
    <source>
        <dbReference type="EMBL" id="EIM96654.1"/>
    </source>
</evidence>
<keyword evidence="1" id="KW-0812">Transmembrane</keyword>